<dbReference type="SMART" id="SM00479">
    <property type="entry name" value="EXOIII"/>
    <property type="match status" value="1"/>
</dbReference>
<dbReference type="EMBL" id="OC855826">
    <property type="protein sequence ID" value="CAD7622721.1"/>
    <property type="molecule type" value="Genomic_DNA"/>
</dbReference>
<sequence length="347" mass="39917">MDLVLGLLLNLKTREPLFTQDMQSSQDTDHHIQHIHTTHDSNNKDDEHTDNDNVDTIPTTDPVFSKISKINGFINDMNADQLRQRLQLLDLEVSGSMESCRRRLKSHYKSEAMTKVLKKTKTYYYDIVCVVDFEATCDKQPNDQLIQEIIEFPAVLVDIKRKQIVSTFHEFVRPKSTEKLSQFCTDLTGICQSVVDKSDPFSQVLDKFEKWLHSFVAENDIKSYALATDGAWDMSHFFAQSLSLDQMLTHLGMEFNGRQHSGRDDALNIANLLIRMTIDGANPTINQRISWHNSKRKRWEKMRCGFVRVFDNKPSDGHNVSDSEESNSESNSEVIDEKLAEEQVVKN</sequence>
<keyword evidence="1" id="KW-0540">Nuclease</keyword>
<dbReference type="CDD" id="cd06133">
    <property type="entry name" value="ERI-1_3'hExo_like"/>
    <property type="match status" value="1"/>
</dbReference>
<organism evidence="6">
    <name type="scientific">Medioppia subpectinata</name>
    <dbReference type="NCBI Taxonomy" id="1979941"/>
    <lineage>
        <taxon>Eukaryota</taxon>
        <taxon>Metazoa</taxon>
        <taxon>Ecdysozoa</taxon>
        <taxon>Arthropoda</taxon>
        <taxon>Chelicerata</taxon>
        <taxon>Arachnida</taxon>
        <taxon>Acari</taxon>
        <taxon>Acariformes</taxon>
        <taxon>Sarcoptiformes</taxon>
        <taxon>Oribatida</taxon>
        <taxon>Brachypylina</taxon>
        <taxon>Oppioidea</taxon>
        <taxon>Oppiidae</taxon>
        <taxon>Medioppia</taxon>
    </lineage>
</organism>
<keyword evidence="7" id="KW-1185">Reference proteome</keyword>
<feature type="domain" description="Exonuclease" evidence="5">
    <location>
        <begin position="127"/>
        <end position="282"/>
    </location>
</feature>
<dbReference type="InterPro" id="IPR036397">
    <property type="entry name" value="RNaseH_sf"/>
</dbReference>
<name>A0A7R9PWB3_9ACAR</name>
<feature type="region of interest" description="Disordered" evidence="4">
    <location>
        <begin position="313"/>
        <end position="347"/>
    </location>
</feature>
<keyword evidence="2" id="KW-0378">Hydrolase</keyword>
<dbReference type="AlphaFoldDB" id="A0A7R9PWB3"/>
<evidence type="ECO:0000256" key="3">
    <source>
        <dbReference type="ARBA" id="ARBA00022839"/>
    </source>
</evidence>
<gene>
    <name evidence="6" type="ORF">OSB1V03_LOCUS3184</name>
</gene>
<evidence type="ECO:0000256" key="1">
    <source>
        <dbReference type="ARBA" id="ARBA00022722"/>
    </source>
</evidence>
<evidence type="ECO:0000256" key="2">
    <source>
        <dbReference type="ARBA" id="ARBA00022801"/>
    </source>
</evidence>
<feature type="compositionally biased region" description="Basic and acidic residues" evidence="4">
    <location>
        <begin position="37"/>
        <end position="51"/>
    </location>
</feature>
<dbReference type="PANTHER" id="PTHR23044">
    <property type="entry name" value="3'-5' EXONUCLEASE ERI1-RELATED"/>
    <property type="match status" value="1"/>
</dbReference>
<keyword evidence="3" id="KW-0269">Exonuclease</keyword>
<proteinExistence type="predicted"/>
<evidence type="ECO:0000313" key="7">
    <source>
        <dbReference type="Proteomes" id="UP000759131"/>
    </source>
</evidence>
<protein>
    <recommendedName>
        <fullName evidence="5">Exonuclease domain-containing protein</fullName>
    </recommendedName>
</protein>
<dbReference type="InterPro" id="IPR013520">
    <property type="entry name" value="Ribonucl_H"/>
</dbReference>
<dbReference type="InterPro" id="IPR036361">
    <property type="entry name" value="SAP_dom_sf"/>
</dbReference>
<dbReference type="PANTHER" id="PTHR23044:SF61">
    <property type="entry name" value="3'-5' EXORIBONUCLEASE 1-RELATED"/>
    <property type="match status" value="1"/>
</dbReference>
<dbReference type="GO" id="GO:0000175">
    <property type="term" value="F:3'-5'-RNA exonuclease activity"/>
    <property type="evidence" value="ECO:0007669"/>
    <property type="project" value="InterPro"/>
</dbReference>
<dbReference type="InterPro" id="IPR012337">
    <property type="entry name" value="RNaseH-like_sf"/>
</dbReference>
<dbReference type="Proteomes" id="UP000759131">
    <property type="component" value="Unassembled WGS sequence"/>
</dbReference>
<dbReference type="InterPro" id="IPR051274">
    <property type="entry name" value="3-5_Exoribonuclease"/>
</dbReference>
<dbReference type="InterPro" id="IPR047201">
    <property type="entry name" value="ERI-1_3'hExo-like"/>
</dbReference>
<accession>A0A7R9PWB3</accession>
<dbReference type="GO" id="GO:0003676">
    <property type="term" value="F:nucleic acid binding"/>
    <property type="evidence" value="ECO:0007669"/>
    <property type="project" value="InterPro"/>
</dbReference>
<dbReference type="GO" id="GO:0005737">
    <property type="term" value="C:cytoplasm"/>
    <property type="evidence" value="ECO:0007669"/>
    <property type="project" value="TreeGrafter"/>
</dbReference>
<evidence type="ECO:0000313" key="6">
    <source>
        <dbReference type="EMBL" id="CAD7622721.1"/>
    </source>
</evidence>
<dbReference type="Gene3D" id="3.30.420.10">
    <property type="entry name" value="Ribonuclease H-like superfamily/Ribonuclease H"/>
    <property type="match status" value="2"/>
</dbReference>
<dbReference type="Pfam" id="PF00929">
    <property type="entry name" value="RNase_T"/>
    <property type="match status" value="1"/>
</dbReference>
<feature type="region of interest" description="Disordered" evidence="4">
    <location>
        <begin position="37"/>
        <end position="57"/>
    </location>
</feature>
<evidence type="ECO:0000256" key="4">
    <source>
        <dbReference type="SAM" id="MobiDB-lite"/>
    </source>
</evidence>
<dbReference type="Gene3D" id="1.10.720.30">
    <property type="entry name" value="SAP domain"/>
    <property type="match status" value="1"/>
</dbReference>
<reference evidence="6" key="1">
    <citation type="submission" date="2020-11" db="EMBL/GenBank/DDBJ databases">
        <authorList>
            <person name="Tran Van P."/>
        </authorList>
    </citation>
    <scope>NUCLEOTIDE SEQUENCE</scope>
</reference>
<evidence type="ECO:0000259" key="5">
    <source>
        <dbReference type="SMART" id="SM00479"/>
    </source>
</evidence>
<dbReference type="OrthoDB" id="448399at2759"/>
<dbReference type="EMBL" id="CAJPIZ010001251">
    <property type="protein sequence ID" value="CAG2103151.1"/>
    <property type="molecule type" value="Genomic_DNA"/>
</dbReference>
<dbReference type="SUPFAM" id="SSF53098">
    <property type="entry name" value="Ribonuclease H-like"/>
    <property type="match status" value="1"/>
</dbReference>
<feature type="compositionally biased region" description="Basic and acidic residues" evidence="4">
    <location>
        <begin position="335"/>
        <end position="347"/>
    </location>
</feature>